<evidence type="ECO:0000313" key="2">
    <source>
        <dbReference type="EMBL" id="OZV69124.1"/>
    </source>
</evidence>
<gene>
    <name evidence="2" type="ORF">CA834_06605</name>
</gene>
<feature type="transmembrane region" description="Helical" evidence="1">
    <location>
        <begin position="88"/>
        <end position="119"/>
    </location>
</feature>
<keyword evidence="1" id="KW-0472">Membrane</keyword>
<accession>A0A265UUY5</accession>
<proteinExistence type="predicted"/>
<keyword evidence="1" id="KW-1133">Transmembrane helix</keyword>
<dbReference type="EMBL" id="NGJN01000003">
    <property type="protein sequence ID" value="OZV69124.1"/>
    <property type="molecule type" value="Genomic_DNA"/>
</dbReference>
<dbReference type="Proteomes" id="UP000216840">
    <property type="component" value="Unassembled WGS sequence"/>
</dbReference>
<organism evidence="2 3">
    <name type="scientific">Winogradskyella aurantia</name>
    <dbReference type="NCBI Taxonomy" id="1915063"/>
    <lineage>
        <taxon>Bacteria</taxon>
        <taxon>Pseudomonadati</taxon>
        <taxon>Bacteroidota</taxon>
        <taxon>Flavobacteriia</taxon>
        <taxon>Flavobacteriales</taxon>
        <taxon>Flavobacteriaceae</taxon>
        <taxon>Winogradskyella</taxon>
    </lineage>
</organism>
<reference evidence="2 3" key="1">
    <citation type="submission" date="2017-05" db="EMBL/GenBank/DDBJ databases">
        <title>The draft genome sequence of Idiomarina salinarum WNB302.</title>
        <authorList>
            <person name="Sun Y."/>
            <person name="Chen B."/>
            <person name="Du Z."/>
        </authorList>
    </citation>
    <scope>NUCLEOTIDE SEQUENCE [LARGE SCALE GENOMIC DNA]</scope>
    <source>
        <strain evidence="2 3">WNB302</strain>
    </source>
</reference>
<feature type="transmembrane region" description="Helical" evidence="1">
    <location>
        <begin position="140"/>
        <end position="160"/>
    </location>
</feature>
<comment type="caution">
    <text evidence="2">The sequence shown here is derived from an EMBL/GenBank/DDBJ whole genome shotgun (WGS) entry which is preliminary data.</text>
</comment>
<evidence type="ECO:0000313" key="3">
    <source>
        <dbReference type="Proteomes" id="UP000216840"/>
    </source>
</evidence>
<dbReference type="AlphaFoldDB" id="A0A265UUY5"/>
<name>A0A265UUY5_9FLAO</name>
<dbReference type="OrthoDB" id="1365379at2"/>
<sequence length="266" mass="29831">MKLQVIQERIQNAKDLDFGTLFNQSIELFKKVWVQGLITILLNMVLAIPVAMIVYIPLIFMGVLDTVAAASYDEYGYSSYGEPDISPMVFVVMGVLYVFAILVLSIIGVALKAAFYRICKLKDFEEMGKEDYFYFFKKPYLSKTITLGVAYIGISLLAALLCVIPLIYALVPLSYVFVVYAFNPEKSVSEIINLSFKLGNRKWLITFGLLIVCGLLAGIVGMLLCFVGIYVTQSFGYLPPYLIYKDVIGFDQEDSANQIIEHTVSE</sequence>
<keyword evidence="3" id="KW-1185">Reference proteome</keyword>
<dbReference type="RefSeq" id="WP_094967897.1">
    <property type="nucleotide sequence ID" value="NZ_NGJN01000003.1"/>
</dbReference>
<evidence type="ECO:0000256" key="1">
    <source>
        <dbReference type="SAM" id="Phobius"/>
    </source>
</evidence>
<keyword evidence="1" id="KW-0812">Transmembrane</keyword>
<feature type="transmembrane region" description="Helical" evidence="1">
    <location>
        <begin position="203"/>
        <end position="231"/>
    </location>
</feature>
<evidence type="ECO:0008006" key="4">
    <source>
        <dbReference type="Google" id="ProtNLM"/>
    </source>
</evidence>
<feature type="transmembrane region" description="Helical" evidence="1">
    <location>
        <begin position="32"/>
        <end position="56"/>
    </location>
</feature>
<protein>
    <recommendedName>
        <fullName evidence="4">Glycerophosphoryl diester phosphodiesterase membrane domain-containing protein</fullName>
    </recommendedName>
</protein>